<comment type="caution">
    <text evidence="2">The sequence shown here is derived from an EMBL/GenBank/DDBJ whole genome shotgun (WGS) entry which is preliminary data.</text>
</comment>
<keyword evidence="1" id="KW-0812">Transmembrane</keyword>
<gene>
    <name evidence="2" type="ORF">F6B43_11660</name>
</gene>
<evidence type="ECO:0000313" key="3">
    <source>
        <dbReference type="Proteomes" id="UP000325827"/>
    </source>
</evidence>
<protein>
    <recommendedName>
        <fullName evidence="4">DUF5134 domain-containing protein</fullName>
    </recommendedName>
</protein>
<feature type="transmembrane region" description="Helical" evidence="1">
    <location>
        <begin position="147"/>
        <end position="164"/>
    </location>
</feature>
<evidence type="ECO:0000256" key="1">
    <source>
        <dbReference type="SAM" id="Phobius"/>
    </source>
</evidence>
<keyword evidence="1" id="KW-1133">Transmembrane helix</keyword>
<organism evidence="2 3">
    <name type="scientific">Microbacterium rhizomatis</name>
    <dbReference type="NCBI Taxonomy" id="1631477"/>
    <lineage>
        <taxon>Bacteria</taxon>
        <taxon>Bacillati</taxon>
        <taxon>Actinomycetota</taxon>
        <taxon>Actinomycetes</taxon>
        <taxon>Micrococcales</taxon>
        <taxon>Microbacteriaceae</taxon>
        <taxon>Microbacterium</taxon>
    </lineage>
</organism>
<reference evidence="3" key="1">
    <citation type="submission" date="2019-09" db="EMBL/GenBank/DDBJ databases">
        <title>Mumia zhuanghuii sp. nov. isolated from the intestinal contents of plateau pika (Ochotona curzoniae) in the Qinghai-Tibet plateau of China.</title>
        <authorList>
            <person name="Tian Z."/>
        </authorList>
    </citation>
    <scope>NUCLEOTIDE SEQUENCE [LARGE SCALE GENOMIC DNA]</scope>
    <source>
        <strain evidence="3">JCM 30598</strain>
    </source>
</reference>
<dbReference type="RefSeq" id="WP_150449096.1">
    <property type="nucleotide sequence ID" value="NZ_VYSA01000002.1"/>
</dbReference>
<feature type="transmembrane region" description="Helical" evidence="1">
    <location>
        <begin position="32"/>
        <end position="65"/>
    </location>
</feature>
<sequence length="165" mass="17055">MTEVLHVGALGASVLGACCVALDRNRPRVREALLSVVMLAAMIDVAGGLGFVPVVWWSTATLVFALALAFRRRRGSESREQVKARVHAALGGVLMAVLMLAMGGIHPQSGHHAGSPVVFAATLVVAAVGYAIASVPWHGRVTPLSRIQFASMGASVLLLGVAVVG</sequence>
<dbReference type="AlphaFoldDB" id="A0A5J5J0S4"/>
<evidence type="ECO:0008006" key="4">
    <source>
        <dbReference type="Google" id="ProtNLM"/>
    </source>
</evidence>
<accession>A0A5J5J0S4</accession>
<feature type="transmembrane region" description="Helical" evidence="1">
    <location>
        <begin position="86"/>
        <end position="105"/>
    </location>
</feature>
<proteinExistence type="predicted"/>
<dbReference type="Proteomes" id="UP000325827">
    <property type="component" value="Unassembled WGS sequence"/>
</dbReference>
<evidence type="ECO:0000313" key="2">
    <source>
        <dbReference type="EMBL" id="KAA9108065.1"/>
    </source>
</evidence>
<dbReference type="EMBL" id="VYSA01000002">
    <property type="protein sequence ID" value="KAA9108065.1"/>
    <property type="molecule type" value="Genomic_DNA"/>
</dbReference>
<name>A0A5J5J0S4_9MICO</name>
<feature type="transmembrane region" description="Helical" evidence="1">
    <location>
        <begin position="117"/>
        <end position="135"/>
    </location>
</feature>
<dbReference type="OrthoDB" id="5083454at2"/>
<keyword evidence="3" id="KW-1185">Reference proteome</keyword>
<keyword evidence="1" id="KW-0472">Membrane</keyword>